<name>A0A1S1Z2R5_FLAPC</name>
<proteinExistence type="predicted"/>
<dbReference type="AlphaFoldDB" id="A0A1S1Z2R5"/>
<dbReference type="SUPFAM" id="SSF53067">
    <property type="entry name" value="Actin-like ATPase domain"/>
    <property type="match status" value="1"/>
</dbReference>
<dbReference type="PANTHER" id="PTHR18964:SF170">
    <property type="entry name" value="SUGAR KINASE"/>
    <property type="match status" value="1"/>
</dbReference>
<evidence type="ECO:0000313" key="2">
    <source>
        <dbReference type="Proteomes" id="UP000179797"/>
    </source>
</evidence>
<sequence length="364" mass="38848">MSVTDKKQIVLTLDAGGTNFVFSAMQGGKMIVDPYRLPSNGDNLEQSLQNILNGFNHVVEQLGDKKPEAISFAFPGPADYPNGIIGDLQNLPGYRGGVALGPMLEEKFGIPAFINNDGDLFAYGEAIGGLLPQINAKLKANGSEKEYKNIIGITLGTGLGGGVVSNHKLHIGDNSMGGEIWLMPSKVLDHVNAEEASCIRAIQRFYKEFSGVDNAELTPKDIFEIAKGEQKGDQKAAQKAFDTLGENLGDVLCTLATTIDAIVVIGGGLSGASELFMPATLAEMKSKYNSGTDRLVMEVFDLTNTSETEQFVTNNQLEIKVPFTDKTVKYDASPKIGVGISVLGTSEAISLGAYAFAVDQLENK</sequence>
<dbReference type="OrthoDB" id="9810372at2"/>
<keyword evidence="2" id="KW-1185">Reference proteome</keyword>
<gene>
    <name evidence="1" type="ORF">NH26_15075</name>
</gene>
<organism evidence="1 2">
    <name type="scientific">Flammeovirga pacifica</name>
    <dbReference type="NCBI Taxonomy" id="915059"/>
    <lineage>
        <taxon>Bacteria</taxon>
        <taxon>Pseudomonadati</taxon>
        <taxon>Bacteroidota</taxon>
        <taxon>Cytophagia</taxon>
        <taxon>Cytophagales</taxon>
        <taxon>Flammeovirgaceae</taxon>
        <taxon>Flammeovirga</taxon>
    </lineage>
</organism>
<dbReference type="InterPro" id="IPR043129">
    <property type="entry name" value="ATPase_NBD"/>
</dbReference>
<evidence type="ECO:0000313" key="1">
    <source>
        <dbReference type="EMBL" id="OHX67576.1"/>
    </source>
</evidence>
<dbReference type="PANTHER" id="PTHR18964">
    <property type="entry name" value="ROK (REPRESSOR, ORF, KINASE) FAMILY"/>
    <property type="match status" value="1"/>
</dbReference>
<dbReference type="Pfam" id="PF00480">
    <property type="entry name" value="ROK"/>
    <property type="match status" value="1"/>
</dbReference>
<dbReference type="InterPro" id="IPR000600">
    <property type="entry name" value="ROK"/>
</dbReference>
<dbReference type="STRING" id="915059.NH26_15075"/>
<dbReference type="EMBL" id="JRYR02000001">
    <property type="protein sequence ID" value="OHX67576.1"/>
    <property type="molecule type" value="Genomic_DNA"/>
</dbReference>
<reference evidence="1 2" key="1">
    <citation type="journal article" date="2012" name="Int. J. Syst. Evol. Microbiol.">
        <title>Flammeovirga pacifica sp. nov., isolated from deep-sea sediment.</title>
        <authorList>
            <person name="Xu H."/>
            <person name="Fu Y."/>
            <person name="Yang N."/>
            <person name="Ding Z."/>
            <person name="Lai Q."/>
            <person name="Zeng R."/>
        </authorList>
    </citation>
    <scope>NUCLEOTIDE SEQUENCE [LARGE SCALE GENOMIC DNA]</scope>
    <source>
        <strain evidence="2">DSM 24597 / LMG 26175 / WPAGA1</strain>
    </source>
</reference>
<comment type="caution">
    <text evidence="1">The sequence shown here is derived from an EMBL/GenBank/DDBJ whole genome shotgun (WGS) entry which is preliminary data.</text>
</comment>
<protein>
    <recommendedName>
        <fullName evidence="3">ROK family protein</fullName>
    </recommendedName>
</protein>
<dbReference type="Proteomes" id="UP000179797">
    <property type="component" value="Unassembled WGS sequence"/>
</dbReference>
<dbReference type="Gene3D" id="3.30.420.40">
    <property type="match status" value="2"/>
</dbReference>
<accession>A0A1S1Z2R5</accession>
<dbReference type="RefSeq" id="WP_044229156.1">
    <property type="nucleotide sequence ID" value="NZ_JRYR02000001.1"/>
</dbReference>
<evidence type="ECO:0008006" key="3">
    <source>
        <dbReference type="Google" id="ProtNLM"/>
    </source>
</evidence>